<dbReference type="AlphaFoldDB" id="A0A1H2XYJ6"/>
<dbReference type="EMBL" id="FNNH01000044">
    <property type="protein sequence ID" value="SDW97936.1"/>
    <property type="molecule type" value="Genomic_DNA"/>
</dbReference>
<dbReference type="RefSeq" id="WP_074667742.1">
    <property type="nucleotide sequence ID" value="NZ_FNNH01000044.1"/>
</dbReference>
<evidence type="ECO:0000313" key="1">
    <source>
        <dbReference type="EMBL" id="SDW97936.1"/>
    </source>
</evidence>
<sequence length="284" mass="32191">MAAHHRKAAAGFSFKSLEVIIAYEVKDEETKQHAALLQQAIINSRAAQEWDDNTQAIVVSFHFGPKHDSMILFDSKLKQLLPAGMRLLPDNQSDIGSLIVWLQREASLSQPLTSEDIGVVLLAYGADFNWNEQMREAAQLLMNRHQIEFVFSMADQSTIERAIRKLERRGAKAAIIVRSFTMEESFRREIERMVGLDIENKAQNTSAHEAHVAQGFVQHGIIKNIPTRIRTPLPIRTTGGMGAHPLFAPPCLIVRAPYLEMRPKKTSLWWHMAQKMTSKTQNEQ</sequence>
<name>A0A1H2XYJ6_9PROT</name>
<accession>A0A1H2XYJ6</accession>
<dbReference type="Proteomes" id="UP000183454">
    <property type="component" value="Unassembled WGS sequence"/>
</dbReference>
<reference evidence="1 2" key="1">
    <citation type="submission" date="2016-10" db="EMBL/GenBank/DDBJ databases">
        <authorList>
            <person name="de Groot N.N."/>
        </authorList>
    </citation>
    <scope>NUCLEOTIDE SEQUENCE [LARGE SCALE GENOMIC DNA]</scope>
    <source>
        <strain evidence="1 2">Nm110</strain>
    </source>
</reference>
<proteinExistence type="predicted"/>
<evidence type="ECO:0000313" key="2">
    <source>
        <dbReference type="Proteomes" id="UP000183454"/>
    </source>
</evidence>
<gene>
    <name evidence="1" type="ORF">SAMN05421882_104421</name>
</gene>
<protein>
    <submittedName>
        <fullName evidence="1">Uncharacterized protein</fullName>
    </submittedName>
</protein>
<organism evidence="1 2">
    <name type="scientific">Nitrosomonas communis</name>
    <dbReference type="NCBI Taxonomy" id="44574"/>
    <lineage>
        <taxon>Bacteria</taxon>
        <taxon>Pseudomonadati</taxon>
        <taxon>Pseudomonadota</taxon>
        <taxon>Betaproteobacteria</taxon>
        <taxon>Nitrosomonadales</taxon>
        <taxon>Nitrosomonadaceae</taxon>
        <taxon>Nitrosomonas</taxon>
    </lineage>
</organism>